<dbReference type="Pfam" id="PF10371">
    <property type="entry name" value="EKR"/>
    <property type="match status" value="1"/>
</dbReference>
<dbReference type="Pfam" id="PF17147">
    <property type="entry name" value="PFOR_II"/>
    <property type="match status" value="1"/>
</dbReference>
<dbReference type="Proteomes" id="UP000614714">
    <property type="component" value="Unassembled WGS sequence"/>
</dbReference>
<dbReference type="InterPro" id="IPR002869">
    <property type="entry name" value="Pyrv_flavodox_OxRed_cen"/>
</dbReference>
<feature type="domain" description="4Fe-4S ferredoxin-type" evidence="11">
    <location>
        <begin position="684"/>
        <end position="713"/>
    </location>
</feature>
<feature type="region of interest" description="Disordered" evidence="10">
    <location>
        <begin position="1173"/>
        <end position="1241"/>
    </location>
</feature>
<evidence type="ECO:0000256" key="3">
    <source>
        <dbReference type="ARBA" id="ARBA00022485"/>
    </source>
</evidence>
<dbReference type="InterPro" id="IPR017896">
    <property type="entry name" value="4Fe4S_Fe-S-bd"/>
</dbReference>
<dbReference type="Gene3D" id="3.30.70.20">
    <property type="match status" value="1"/>
</dbReference>
<keyword evidence="13" id="KW-1185">Reference proteome</keyword>
<dbReference type="InterPro" id="IPR033412">
    <property type="entry name" value="PFOR_II"/>
</dbReference>
<dbReference type="SUPFAM" id="SSF52922">
    <property type="entry name" value="TK C-terminal domain-like"/>
    <property type="match status" value="1"/>
</dbReference>
<keyword evidence="6 9" id="KW-0560">Oxidoreductase</keyword>
<dbReference type="InterPro" id="IPR050722">
    <property type="entry name" value="Pyruvate:ferred/Flavod_OxRd"/>
</dbReference>
<dbReference type="InterPro" id="IPR019456">
    <property type="entry name" value="Pyrv-flavodox_OxRtase_EKR"/>
</dbReference>
<dbReference type="Gene3D" id="3.40.50.920">
    <property type="match status" value="1"/>
</dbReference>
<dbReference type="NCBIfam" id="TIGR02176">
    <property type="entry name" value="pyruv_ox_red"/>
    <property type="match status" value="1"/>
</dbReference>
<dbReference type="Pfam" id="PF01855">
    <property type="entry name" value="POR_N"/>
    <property type="match status" value="1"/>
</dbReference>
<gene>
    <name evidence="12" type="primary">nifJ</name>
    <name evidence="12" type="ORF">JFN91_19045</name>
</gene>
<comment type="catalytic activity">
    <reaction evidence="9">
        <text>2 oxidized [2Fe-2S]-[ferredoxin] + pyruvate + CoA = 2 reduced [2Fe-2S]-[ferredoxin] + acetyl-CoA + CO2 + H(+)</text>
        <dbReference type="Rhea" id="RHEA:12765"/>
        <dbReference type="Rhea" id="RHEA-COMP:10000"/>
        <dbReference type="Rhea" id="RHEA-COMP:10001"/>
        <dbReference type="ChEBI" id="CHEBI:15361"/>
        <dbReference type="ChEBI" id="CHEBI:15378"/>
        <dbReference type="ChEBI" id="CHEBI:16526"/>
        <dbReference type="ChEBI" id="CHEBI:33737"/>
        <dbReference type="ChEBI" id="CHEBI:33738"/>
        <dbReference type="ChEBI" id="CHEBI:57287"/>
        <dbReference type="ChEBI" id="CHEBI:57288"/>
        <dbReference type="EC" id="1.2.7.1"/>
    </reaction>
</comment>
<dbReference type="Gene3D" id="3.40.50.970">
    <property type="match status" value="2"/>
</dbReference>
<dbReference type="InterPro" id="IPR037112">
    <property type="entry name" value="Pyrv-flavodox_OxR_EKR_sf"/>
</dbReference>
<dbReference type="InterPro" id="IPR029061">
    <property type="entry name" value="THDP-binding"/>
</dbReference>
<keyword evidence="2 9" id="KW-0813">Transport</keyword>
<keyword evidence="8" id="KW-0411">Iron-sulfur</keyword>
<feature type="compositionally biased region" description="Low complexity" evidence="10">
    <location>
        <begin position="1193"/>
        <end position="1204"/>
    </location>
</feature>
<dbReference type="EC" id="1.2.7.1" evidence="9"/>
<keyword evidence="5 9" id="KW-0249">Electron transport</keyword>
<dbReference type="Pfam" id="PF01558">
    <property type="entry name" value="POR"/>
    <property type="match status" value="1"/>
</dbReference>
<evidence type="ECO:0000313" key="13">
    <source>
        <dbReference type="Proteomes" id="UP000614714"/>
    </source>
</evidence>
<dbReference type="InterPro" id="IPR002880">
    <property type="entry name" value="Pyrv_Fd/Flavodoxin_OxRdtase_N"/>
</dbReference>
<keyword evidence="4" id="KW-0479">Metal-binding</keyword>
<dbReference type="Pfam" id="PF12838">
    <property type="entry name" value="Fer4_7"/>
    <property type="match status" value="1"/>
</dbReference>
<dbReference type="InterPro" id="IPR011895">
    <property type="entry name" value="Pyrv_flavodox_OxRed"/>
</dbReference>
<evidence type="ECO:0000256" key="10">
    <source>
        <dbReference type="SAM" id="MobiDB-lite"/>
    </source>
</evidence>
<dbReference type="Gene3D" id="4.10.780.10">
    <property type="entry name" value="Pyruvate-flavodoxin oxidoreductase, EKR domain"/>
    <property type="match status" value="1"/>
</dbReference>
<dbReference type="Gene3D" id="3.40.920.10">
    <property type="entry name" value="Pyruvate-ferredoxin oxidoreductase, PFOR, domain III"/>
    <property type="match status" value="1"/>
</dbReference>
<sequence length="1241" mass="135953">MSGTRKTMDGNTAAAHVAYALSETAAIYPITPSSTMGEVADEWAAEGRKNVFGQVLNIKELQSEAGAAGAVHGSLVAGALTTTFTASQGLLLMLPNMYKIAGEQLPGVFHVSARAIATHALSIFGDHQDVMAARPTGFAMLCASSVQEVMDLALVAHLAALEASIPFLHFFDGFRTSHEVQKIEVIDYEEMARLVNHEKLAAFRRKAMNPEHPELRGTAQNPDIYFQGRERANPFYQALPQVVTETMERVGQLTGRHYRLFDYIGHAEADRVIITMGSSCETCEEVVQYLNGQGEKVGLVKVRLYRPFDADALLSVIPPTAAKITVLDRTKEPGSLGEPLYQDVCTALLERGGEMPELYAGRYGLGSKEFRPVHVKSIFDNMAGRPGKRHFTVGITDDVSDTSLPVEGTLSTTPEGTIQCRFWGMGADGTVGANKAAIKIIGDNTDLYAQAYFSYDSKKSGGITVSHLRFGESPIQSTYLVDAADFISCQKAPYVQIYDLLEGIKDGGTFLLNSPWNTVDAMEANLPAAMRRAIAQKKVRLYNVDAISIAQSAGLGGRINMIMQTAFFKLSGVLPFERAVELLKDSIRKEYGRKGDQVVEMNLAAVDLAVQSLVEISYPDSWRDADDERGTDFRLKQPMPDYMRDMVFPILRQKGDDLPVSSFTPDGVFPFSTARYEKRGVAINVPEWIKENCIQCNQCAYICPHATIRPFVATDSELANAPETYQTIPVNAKELKGMGFRIQVYTLDCMGCGNCADICPAKVPALVMKPIDTQSAVQEENRKFAETLAPKGHLVKRTTVIGSQFQQPLLEFSGACSGCGETPYARIVTQLFGERMMIANATGCSSIWGASAPVSPYCANAEGHGPAWNNSLFEDAAEFGFGYHMAVSQRRHLLADQVRRAVHSLPEGDLRGELEGWLAGMMDPELSRRHGDRLKELLGKAGDNELLQQIAASADLFTKKSIWIYGGDGWAYDIGFGGLDHVISTGEDVNLLVMDTELYSNTGGQCSKATQLGAIARFAASGKRTSKKDLGRMAMTYGYVYVASIAIGADKNQTLKAITEAEAYPGPSLIIAYSTCINQGLRKGMGKSIEESQLAVKCGYWPLYRYNPLLKRDGKNPFILESKKPDGSMAEFLSGEVRFQSLEKQNPEVARQLREQMEQEAVERFRMFRDMADWQPTKGDVPKEGGRKHDRVPAAAGATEEPAPVCVSATSDPRYSRPSEPEEECDDGRAGIDKNIKDPDK</sequence>
<accession>A0ABS0YJ43</accession>
<dbReference type="PANTHER" id="PTHR32154:SF0">
    <property type="entry name" value="PYRUVATE-FLAVODOXIN OXIDOREDUCTASE-RELATED"/>
    <property type="match status" value="1"/>
</dbReference>
<dbReference type="PROSITE" id="PS00198">
    <property type="entry name" value="4FE4S_FER_1"/>
    <property type="match status" value="1"/>
</dbReference>
<dbReference type="SUPFAM" id="SSF53323">
    <property type="entry name" value="Pyruvate-ferredoxin oxidoreductase, PFOR, domain III"/>
    <property type="match status" value="1"/>
</dbReference>
<evidence type="ECO:0000256" key="6">
    <source>
        <dbReference type="ARBA" id="ARBA00023002"/>
    </source>
</evidence>
<keyword evidence="3" id="KW-0004">4Fe-4S</keyword>
<dbReference type="SUPFAM" id="SSF54862">
    <property type="entry name" value="4Fe-4S ferredoxins"/>
    <property type="match status" value="1"/>
</dbReference>
<dbReference type="PIRSF" id="PIRSF000159">
    <property type="entry name" value="NifJ"/>
    <property type="match status" value="1"/>
</dbReference>
<dbReference type="SMART" id="SM00890">
    <property type="entry name" value="EKR"/>
    <property type="match status" value="1"/>
</dbReference>
<dbReference type="EMBL" id="JAEMHL010000013">
    <property type="protein sequence ID" value="MBJ6752320.1"/>
    <property type="molecule type" value="Genomic_DNA"/>
</dbReference>
<reference evidence="12 13" key="1">
    <citation type="submission" date="2020-12" db="EMBL/GenBank/DDBJ databases">
        <title>Geomonas sp. Red421, isolated from paddy soil.</title>
        <authorList>
            <person name="Xu Z."/>
            <person name="Zhang Z."/>
            <person name="Masuda Y."/>
            <person name="Itoh H."/>
            <person name="Senoo K."/>
        </authorList>
    </citation>
    <scope>NUCLEOTIDE SEQUENCE [LARGE SCALE GENOMIC DNA]</scope>
    <source>
        <strain evidence="12 13">Red421</strain>
    </source>
</reference>
<evidence type="ECO:0000313" key="12">
    <source>
        <dbReference type="EMBL" id="MBJ6752320.1"/>
    </source>
</evidence>
<dbReference type="PROSITE" id="PS51379">
    <property type="entry name" value="4FE4S_FER_2"/>
    <property type="match status" value="2"/>
</dbReference>
<keyword evidence="7" id="KW-0408">Iron</keyword>
<evidence type="ECO:0000256" key="1">
    <source>
        <dbReference type="ARBA" id="ARBA00009032"/>
    </source>
</evidence>
<dbReference type="CDD" id="cd03377">
    <property type="entry name" value="TPP_PFOR_PNO"/>
    <property type="match status" value="1"/>
</dbReference>
<evidence type="ECO:0000256" key="8">
    <source>
        <dbReference type="ARBA" id="ARBA00023014"/>
    </source>
</evidence>
<comment type="caution">
    <text evidence="12">The sequence shown here is derived from an EMBL/GenBank/DDBJ whole genome shotgun (WGS) entry which is preliminary data.</text>
</comment>
<evidence type="ECO:0000256" key="5">
    <source>
        <dbReference type="ARBA" id="ARBA00022982"/>
    </source>
</evidence>
<evidence type="ECO:0000256" key="2">
    <source>
        <dbReference type="ARBA" id="ARBA00022448"/>
    </source>
</evidence>
<feature type="domain" description="4Fe-4S ferredoxin-type" evidence="11">
    <location>
        <begin position="740"/>
        <end position="769"/>
    </location>
</feature>
<dbReference type="InterPro" id="IPR017900">
    <property type="entry name" value="4Fe4S_Fe_S_CS"/>
</dbReference>
<evidence type="ECO:0000256" key="7">
    <source>
        <dbReference type="ARBA" id="ARBA00023004"/>
    </source>
</evidence>
<comment type="similarity">
    <text evidence="1 9">Belongs to the pyruvate:ferredoxin/flavodoxin oxidoreductase family.</text>
</comment>
<organism evidence="12 13">
    <name type="scientific">Geomonas anaerohicana</name>
    <dbReference type="NCBI Taxonomy" id="2798583"/>
    <lineage>
        <taxon>Bacteria</taxon>
        <taxon>Pseudomonadati</taxon>
        <taxon>Thermodesulfobacteriota</taxon>
        <taxon>Desulfuromonadia</taxon>
        <taxon>Geobacterales</taxon>
        <taxon>Geobacteraceae</taxon>
        <taxon>Geomonas</taxon>
    </lineage>
</organism>
<dbReference type="PANTHER" id="PTHR32154">
    <property type="entry name" value="PYRUVATE-FLAVODOXIN OXIDOREDUCTASE-RELATED"/>
    <property type="match status" value="1"/>
</dbReference>
<evidence type="ECO:0000256" key="4">
    <source>
        <dbReference type="ARBA" id="ARBA00022723"/>
    </source>
</evidence>
<dbReference type="RefSeq" id="WP_199390727.1">
    <property type="nucleotide sequence ID" value="NZ_JAEMHL010000013.1"/>
</dbReference>
<dbReference type="CDD" id="cd07034">
    <property type="entry name" value="TPP_PYR_PFOR_IOR-alpha_like"/>
    <property type="match status" value="1"/>
</dbReference>
<evidence type="ECO:0000259" key="11">
    <source>
        <dbReference type="PROSITE" id="PS51379"/>
    </source>
</evidence>
<name>A0ABS0YJ43_9BACT</name>
<feature type="compositionally biased region" description="Basic and acidic residues" evidence="10">
    <location>
        <begin position="1227"/>
        <end position="1241"/>
    </location>
</feature>
<keyword evidence="12" id="KW-0670">Pyruvate</keyword>
<dbReference type="SUPFAM" id="SSF52518">
    <property type="entry name" value="Thiamin diphosphate-binding fold (THDP-binding)"/>
    <property type="match status" value="2"/>
</dbReference>
<dbReference type="InterPro" id="IPR019752">
    <property type="entry name" value="Pyrv/ketoisovalerate_OxRed_cat"/>
</dbReference>
<protein>
    <recommendedName>
        <fullName evidence="9">Pyruvate:ferredoxin oxidoreductase</fullName>
        <ecNumber evidence="9">1.2.7.1</ecNumber>
    </recommendedName>
    <alternativeName>
        <fullName evidence="9">Pyruvate synthase</fullName>
    </alternativeName>
</protein>
<dbReference type="InterPro" id="IPR009014">
    <property type="entry name" value="Transketo_C/PFOR_II"/>
</dbReference>
<proteinExistence type="inferred from homology"/>
<evidence type="ECO:0000256" key="9">
    <source>
        <dbReference type="PIRNR" id="PIRNR000159"/>
    </source>
</evidence>